<reference evidence="1 2" key="1">
    <citation type="journal article" date="2019" name="Commun. Biol.">
        <title>The bagworm genome reveals a unique fibroin gene that provides high tensile strength.</title>
        <authorList>
            <person name="Kono N."/>
            <person name="Nakamura H."/>
            <person name="Ohtoshi R."/>
            <person name="Tomita M."/>
            <person name="Numata K."/>
            <person name="Arakawa K."/>
        </authorList>
    </citation>
    <scope>NUCLEOTIDE SEQUENCE [LARGE SCALE GENOMIC DNA]</scope>
</reference>
<keyword evidence="2" id="KW-1185">Reference proteome</keyword>
<name>A0A4C1WCU5_EUMVA</name>
<sequence>MEETSKDLGETNRGEPSSKTSFLIEDILFRGPNRSYIKQPAPDVAKRLEYERDAKYFGPTEPRVHIPGQEGSYLQVAMGALGAYLHTPNAYKTVETPYFLSQVVTDVATGNSLADSHLDKIVTSRLPIRRYLADRWVTRVNQGQVGGF</sequence>
<dbReference type="AlphaFoldDB" id="A0A4C1WCU5"/>
<protein>
    <submittedName>
        <fullName evidence="1">Uncharacterized protein</fullName>
    </submittedName>
</protein>
<accession>A0A4C1WCU5</accession>
<dbReference type="Proteomes" id="UP000299102">
    <property type="component" value="Unassembled WGS sequence"/>
</dbReference>
<proteinExistence type="predicted"/>
<comment type="caution">
    <text evidence="1">The sequence shown here is derived from an EMBL/GenBank/DDBJ whole genome shotgun (WGS) entry which is preliminary data.</text>
</comment>
<organism evidence="1 2">
    <name type="scientific">Eumeta variegata</name>
    <name type="common">Bagworm moth</name>
    <name type="synonym">Eumeta japonica</name>
    <dbReference type="NCBI Taxonomy" id="151549"/>
    <lineage>
        <taxon>Eukaryota</taxon>
        <taxon>Metazoa</taxon>
        <taxon>Ecdysozoa</taxon>
        <taxon>Arthropoda</taxon>
        <taxon>Hexapoda</taxon>
        <taxon>Insecta</taxon>
        <taxon>Pterygota</taxon>
        <taxon>Neoptera</taxon>
        <taxon>Endopterygota</taxon>
        <taxon>Lepidoptera</taxon>
        <taxon>Glossata</taxon>
        <taxon>Ditrysia</taxon>
        <taxon>Tineoidea</taxon>
        <taxon>Psychidae</taxon>
        <taxon>Oiketicinae</taxon>
        <taxon>Eumeta</taxon>
    </lineage>
</organism>
<dbReference type="EMBL" id="BGZK01000521">
    <property type="protein sequence ID" value="GBP48299.1"/>
    <property type="molecule type" value="Genomic_DNA"/>
</dbReference>
<evidence type="ECO:0000313" key="1">
    <source>
        <dbReference type="EMBL" id="GBP48299.1"/>
    </source>
</evidence>
<gene>
    <name evidence="1" type="ORF">EVAR_34792_1</name>
</gene>
<dbReference type="OrthoDB" id="6159439at2759"/>
<evidence type="ECO:0000313" key="2">
    <source>
        <dbReference type="Proteomes" id="UP000299102"/>
    </source>
</evidence>